<reference evidence="1" key="1">
    <citation type="journal article" date="2021" name="Front. Microbiol.">
        <title>Cellular and Genomic Properties of Haloferax gibbonsii LR2-5, the Host of Euryarchaeal Virus HFTV1.</title>
        <authorList>
            <person name="Tittes C."/>
            <person name="Schwarzer S."/>
            <person name="Pfeiffer F."/>
            <person name="Dyall-Smith M."/>
            <person name="Rodriguez-Franco M."/>
            <person name="Oksanen H.M."/>
            <person name="Quax T.E.F."/>
        </authorList>
    </citation>
    <scope>NUCLEOTIDE SEQUENCE</scope>
    <source>
        <strain evidence="1">LR2-5</strain>
    </source>
</reference>
<accession>A0A871BML0</accession>
<dbReference type="Proteomes" id="UP000663064">
    <property type="component" value="Plasmid pHGLR2"/>
</dbReference>
<proteinExistence type="predicted"/>
<evidence type="ECO:0000313" key="1">
    <source>
        <dbReference type="EMBL" id="QOS13989.1"/>
    </source>
</evidence>
<keyword evidence="1" id="KW-0614">Plasmid</keyword>
<gene>
    <name evidence="1" type="ORF">HfgLR_24020</name>
</gene>
<sequence length="38" mass="4002">MTHTILVAEDGNHLDGALAERTAPMSASRLAVLDPVLD</sequence>
<dbReference type="EMBL" id="CP063207">
    <property type="protein sequence ID" value="QOS13989.1"/>
    <property type="molecule type" value="Genomic_DNA"/>
</dbReference>
<name>A0A871BML0_HALGI</name>
<protein>
    <submittedName>
        <fullName evidence="1">Uncharacterized protein</fullName>
    </submittedName>
</protein>
<dbReference type="AlphaFoldDB" id="A0A871BML0"/>
<organism evidence="1 2">
    <name type="scientific">Haloferax gibbonsii</name>
    <dbReference type="NCBI Taxonomy" id="35746"/>
    <lineage>
        <taxon>Archaea</taxon>
        <taxon>Methanobacteriati</taxon>
        <taxon>Methanobacteriota</taxon>
        <taxon>Stenosarchaea group</taxon>
        <taxon>Halobacteria</taxon>
        <taxon>Halobacteriales</taxon>
        <taxon>Haloferacaceae</taxon>
        <taxon>Haloferax</taxon>
    </lineage>
</organism>
<evidence type="ECO:0000313" key="2">
    <source>
        <dbReference type="Proteomes" id="UP000663064"/>
    </source>
</evidence>
<geneLocation type="plasmid" evidence="1 2">
    <name>pHGLR2</name>
</geneLocation>